<feature type="compositionally biased region" description="Acidic residues" evidence="1">
    <location>
        <begin position="26"/>
        <end position="36"/>
    </location>
</feature>
<dbReference type="Proteomes" id="UP000017559">
    <property type="component" value="Unassembled WGS sequence"/>
</dbReference>
<name>V2WL98_MONRO</name>
<evidence type="ECO:0000313" key="2">
    <source>
        <dbReference type="EMBL" id="ESK82372.1"/>
    </source>
</evidence>
<dbReference type="KEGG" id="mrr:Moror_12201"/>
<proteinExistence type="predicted"/>
<evidence type="ECO:0000313" key="3">
    <source>
        <dbReference type="Proteomes" id="UP000017559"/>
    </source>
</evidence>
<organism evidence="2 3">
    <name type="scientific">Moniliophthora roreri (strain MCA 2997)</name>
    <name type="common">Cocoa frosty pod rot fungus</name>
    <name type="synonym">Crinipellis roreri</name>
    <dbReference type="NCBI Taxonomy" id="1381753"/>
    <lineage>
        <taxon>Eukaryota</taxon>
        <taxon>Fungi</taxon>
        <taxon>Dikarya</taxon>
        <taxon>Basidiomycota</taxon>
        <taxon>Agaricomycotina</taxon>
        <taxon>Agaricomycetes</taxon>
        <taxon>Agaricomycetidae</taxon>
        <taxon>Agaricales</taxon>
        <taxon>Marasmiineae</taxon>
        <taxon>Marasmiaceae</taxon>
        <taxon>Moniliophthora</taxon>
    </lineage>
</organism>
<dbReference type="EMBL" id="AWSO01001953">
    <property type="protein sequence ID" value="ESK82372.1"/>
    <property type="molecule type" value="Genomic_DNA"/>
</dbReference>
<reference evidence="2 3" key="1">
    <citation type="journal article" date="2014" name="BMC Genomics">
        <title>Genome and secretome analysis of the hemibiotrophic fungal pathogen, Moniliophthora roreri, which causes frosty pod rot disease of cacao: mechanisms of the biotrophic and necrotrophic phases.</title>
        <authorList>
            <person name="Meinhardt L.W."/>
            <person name="Costa G.G.L."/>
            <person name="Thomazella D.P.T."/>
            <person name="Teixeira P.J.P.L."/>
            <person name="Carazzolle M.F."/>
            <person name="Schuster S.C."/>
            <person name="Carlson J.E."/>
            <person name="Guiltinan M.J."/>
            <person name="Mieczkowski P."/>
            <person name="Farmer A."/>
            <person name="Ramaraj T."/>
            <person name="Crozier J."/>
            <person name="Davis R.E."/>
            <person name="Shao J."/>
            <person name="Melnick R.L."/>
            <person name="Pereira G.A.G."/>
            <person name="Bailey B.A."/>
        </authorList>
    </citation>
    <scope>NUCLEOTIDE SEQUENCE [LARGE SCALE GENOMIC DNA]</scope>
    <source>
        <strain evidence="2 3">MCA 2997</strain>
    </source>
</reference>
<keyword evidence="3" id="KW-1185">Reference proteome</keyword>
<feature type="compositionally biased region" description="Basic and acidic residues" evidence="1">
    <location>
        <begin position="94"/>
        <end position="112"/>
    </location>
</feature>
<dbReference type="AlphaFoldDB" id="V2WL98"/>
<feature type="region of interest" description="Disordered" evidence="1">
    <location>
        <begin position="1"/>
        <end position="153"/>
    </location>
</feature>
<gene>
    <name evidence="2" type="ORF">Moror_12201</name>
</gene>
<protein>
    <submittedName>
        <fullName evidence="2">Uncharacterized protein</fullName>
    </submittedName>
</protein>
<accession>V2WL98</accession>
<feature type="compositionally biased region" description="Polar residues" evidence="1">
    <location>
        <begin position="1"/>
        <end position="22"/>
    </location>
</feature>
<comment type="caution">
    <text evidence="2">The sequence shown here is derived from an EMBL/GenBank/DDBJ whole genome shotgun (WGS) entry which is preliminary data.</text>
</comment>
<dbReference type="HOGENOM" id="CLU_1390570_0_0_1"/>
<sequence length="196" mass="22104">MNMGAQRTTTTVPDSEAGSSSPIRDEESDVQEDELGSDTPENDLPQELKDHFRNQYNKRNTKFTKKWMENNKNEVSMEQYNSNVLGSKRGRSGGSEKDSEAEIQKPFKDKGEAWQARKKQHRKDSNPEPSSSKALRLADRGHQKRVQRSGDRGGVRVVAEAKLQVNMSVRDMLRITQSAVNSLQSVLDAVIVDEQD</sequence>
<evidence type="ECO:0000256" key="1">
    <source>
        <dbReference type="SAM" id="MobiDB-lite"/>
    </source>
</evidence>
<feature type="compositionally biased region" description="Polar residues" evidence="1">
    <location>
        <begin position="73"/>
        <end position="85"/>
    </location>
</feature>